<dbReference type="PROSITE" id="PS50188">
    <property type="entry name" value="B302_SPRY"/>
    <property type="match status" value="1"/>
</dbReference>
<evidence type="ECO:0000256" key="4">
    <source>
        <dbReference type="ARBA" id="ARBA00022679"/>
    </source>
</evidence>
<dbReference type="InterPro" id="IPR017907">
    <property type="entry name" value="Znf_RING_CS"/>
</dbReference>
<comment type="subcellular location">
    <subcellularLocation>
        <location evidence="1">Cytoplasm</location>
    </subcellularLocation>
</comment>
<evidence type="ECO:0000313" key="16">
    <source>
        <dbReference type="Proteomes" id="UP000770717"/>
    </source>
</evidence>
<keyword evidence="16" id="KW-1185">Reference proteome</keyword>
<dbReference type="GO" id="GO:0008270">
    <property type="term" value="F:zinc ion binding"/>
    <property type="evidence" value="ECO:0007669"/>
    <property type="project" value="UniProtKB-KW"/>
</dbReference>
<evidence type="ECO:0000313" key="15">
    <source>
        <dbReference type="EMBL" id="KAG9486546.1"/>
    </source>
</evidence>
<dbReference type="SUPFAM" id="SSF57845">
    <property type="entry name" value="B-box zinc-binding domain"/>
    <property type="match status" value="1"/>
</dbReference>
<dbReference type="InterPro" id="IPR001870">
    <property type="entry name" value="B30.2/SPRY"/>
</dbReference>
<accession>A0A8J6KBU8</accession>
<evidence type="ECO:0000256" key="8">
    <source>
        <dbReference type="ARBA" id="ARBA00022833"/>
    </source>
</evidence>
<dbReference type="SUPFAM" id="SSF57850">
    <property type="entry name" value="RING/U-box"/>
    <property type="match status" value="1"/>
</dbReference>
<dbReference type="InterPro" id="IPR043136">
    <property type="entry name" value="B30.2/SPRY_sf"/>
</dbReference>
<keyword evidence="9" id="KW-0391">Immunity</keyword>
<evidence type="ECO:0000256" key="5">
    <source>
        <dbReference type="ARBA" id="ARBA00022723"/>
    </source>
</evidence>
<feature type="domain" description="RING-type" evidence="12">
    <location>
        <begin position="16"/>
        <end position="59"/>
    </location>
</feature>
<dbReference type="SMART" id="SM00336">
    <property type="entry name" value="BBOX"/>
    <property type="match status" value="1"/>
</dbReference>
<keyword evidence="7" id="KW-0833">Ubl conjugation pathway</keyword>
<dbReference type="InterPro" id="IPR001841">
    <property type="entry name" value="Znf_RING"/>
</dbReference>
<protein>
    <recommendedName>
        <fullName evidence="17">Tripartite motif-containing protein 14</fullName>
    </recommendedName>
</protein>
<dbReference type="InterPro" id="IPR006574">
    <property type="entry name" value="PRY"/>
</dbReference>
<keyword evidence="10" id="KW-0175">Coiled coil</keyword>
<reference evidence="15" key="1">
    <citation type="thesis" date="2020" institute="ProQuest LLC" country="789 East Eisenhower Parkway, Ann Arbor, MI, USA">
        <title>Comparative Genomics and Chromosome Evolution.</title>
        <authorList>
            <person name="Mudd A.B."/>
        </authorList>
    </citation>
    <scope>NUCLEOTIDE SEQUENCE</scope>
    <source>
        <strain evidence="15">HN-11 Male</strain>
        <tissue evidence="15">Kidney and liver</tissue>
    </source>
</reference>
<dbReference type="InterPro" id="IPR058030">
    <property type="entry name" value="TRIM8/14/16/25/29/45/65_CC"/>
</dbReference>
<evidence type="ECO:0000259" key="13">
    <source>
        <dbReference type="PROSITE" id="PS50119"/>
    </source>
</evidence>
<dbReference type="SMART" id="SM00449">
    <property type="entry name" value="SPRY"/>
    <property type="match status" value="1"/>
</dbReference>
<dbReference type="InterPro" id="IPR018957">
    <property type="entry name" value="Znf_C3HC4_RING-type"/>
</dbReference>
<evidence type="ECO:0000256" key="7">
    <source>
        <dbReference type="ARBA" id="ARBA00022786"/>
    </source>
</evidence>
<keyword evidence="3" id="KW-0399">Innate immunity</keyword>
<dbReference type="GO" id="GO:0016740">
    <property type="term" value="F:transferase activity"/>
    <property type="evidence" value="ECO:0007669"/>
    <property type="project" value="UniProtKB-KW"/>
</dbReference>
<dbReference type="EMBL" id="WNTK01000003">
    <property type="protein sequence ID" value="KAG9486546.1"/>
    <property type="molecule type" value="Genomic_DNA"/>
</dbReference>
<dbReference type="Gene3D" id="3.30.160.60">
    <property type="entry name" value="Classic Zinc Finger"/>
    <property type="match status" value="1"/>
</dbReference>
<dbReference type="OrthoDB" id="6105938at2759"/>
<dbReference type="SMART" id="SM00589">
    <property type="entry name" value="PRY"/>
    <property type="match status" value="1"/>
</dbReference>
<dbReference type="Pfam" id="PF00643">
    <property type="entry name" value="zf-B_box"/>
    <property type="match status" value="1"/>
</dbReference>
<keyword evidence="5" id="KW-0479">Metal-binding</keyword>
<dbReference type="PROSITE" id="PS00518">
    <property type="entry name" value="ZF_RING_1"/>
    <property type="match status" value="1"/>
</dbReference>
<proteinExistence type="predicted"/>
<dbReference type="InterPro" id="IPR051051">
    <property type="entry name" value="E3_ubiq-ligase_TRIM/RNF"/>
</dbReference>
<dbReference type="PANTHER" id="PTHR25465:SF11">
    <property type="entry name" value="TRIPARTITE MOTIF CONTAINING 14"/>
    <property type="match status" value="1"/>
</dbReference>
<evidence type="ECO:0000259" key="14">
    <source>
        <dbReference type="PROSITE" id="PS50188"/>
    </source>
</evidence>
<evidence type="ECO:0000256" key="6">
    <source>
        <dbReference type="ARBA" id="ARBA00022771"/>
    </source>
</evidence>
<dbReference type="InterPro" id="IPR003877">
    <property type="entry name" value="SPRY_dom"/>
</dbReference>
<name>A0A8J6KBU8_ELECQ</name>
<dbReference type="PANTHER" id="PTHR25465">
    <property type="entry name" value="B-BOX DOMAIN CONTAINING"/>
    <property type="match status" value="1"/>
</dbReference>
<keyword evidence="2" id="KW-0963">Cytoplasm</keyword>
<evidence type="ECO:0000256" key="9">
    <source>
        <dbReference type="ARBA" id="ARBA00022859"/>
    </source>
</evidence>
<dbReference type="InterPro" id="IPR013320">
    <property type="entry name" value="ConA-like_dom_sf"/>
</dbReference>
<dbReference type="AlphaFoldDB" id="A0A8J6KBU8"/>
<sequence length="555" mass="63472">MPAATSSGLCQPVKKCNLCNSRCLSPVLMASCGHYFCSSCLEVFWQSLPNPERPCPSCKLPSEEQMTEHQQPIQCDLCPPRCPCIAQWSCLTCKESYCPEHFQPHLLEENKVNHQVCNAESEEAKKMGLMRKRTHWCLEHRERPVELFCRTCGVCVCTLCPLLGEHKGHSVTLIQQEVAHKKILTSRCLEQLDQKKSYVLGNIHHIEQAATDLKAHTLASVDTLSVKFTELRLLLGEEEKLAKKFIEDKAKLALWAYDAQIESGRDQICAMDKFKAHVRRILQQPDAVRLIQDFTSVEKEMKSQTIPAEQLHPVPVKFEHVEKYYKAFLDNLKSSIKEPPRIRLQKNAIDGPSSRSTQDPGKLIITASYGNRSSFAKYIRTPTLDPDTMHPKLRLSETLLTVQCAWLGKFNSSHPSRFDKLMQILSRDSYASGSHYWEVDVLQAGQGWWIGITYPSIQRKGDTELSRLGWTSGSWCIKRYDNEYWAFHKGERKAIPLTNPPEKIGVFLDYESGVLSFFDVTSGMRHMHTFRCRFTEPLHPALRLWEGSITMCRLT</sequence>
<feature type="domain" description="B30.2/SPRY" evidence="14">
    <location>
        <begin position="362"/>
        <end position="555"/>
    </location>
</feature>
<feature type="domain" description="B box-type" evidence="13">
    <location>
        <begin position="132"/>
        <end position="174"/>
    </location>
</feature>
<dbReference type="PROSITE" id="PS50089">
    <property type="entry name" value="ZF_RING_2"/>
    <property type="match status" value="1"/>
</dbReference>
<dbReference type="Proteomes" id="UP000770717">
    <property type="component" value="Unassembled WGS sequence"/>
</dbReference>
<comment type="caution">
    <text evidence="15">The sequence shown here is derived from an EMBL/GenBank/DDBJ whole genome shotgun (WGS) entry which is preliminary data.</text>
</comment>
<evidence type="ECO:0000256" key="11">
    <source>
        <dbReference type="PROSITE-ProRule" id="PRU00024"/>
    </source>
</evidence>
<dbReference type="Pfam" id="PF00622">
    <property type="entry name" value="SPRY"/>
    <property type="match status" value="1"/>
</dbReference>
<evidence type="ECO:0008006" key="17">
    <source>
        <dbReference type="Google" id="ProtNLM"/>
    </source>
</evidence>
<dbReference type="Pfam" id="PF25600">
    <property type="entry name" value="TRIM_CC"/>
    <property type="match status" value="1"/>
</dbReference>
<keyword evidence="8" id="KW-0862">Zinc</keyword>
<organism evidence="15 16">
    <name type="scientific">Eleutherodactylus coqui</name>
    <name type="common">Puerto Rican coqui</name>
    <dbReference type="NCBI Taxonomy" id="57060"/>
    <lineage>
        <taxon>Eukaryota</taxon>
        <taxon>Metazoa</taxon>
        <taxon>Chordata</taxon>
        <taxon>Craniata</taxon>
        <taxon>Vertebrata</taxon>
        <taxon>Euteleostomi</taxon>
        <taxon>Amphibia</taxon>
        <taxon>Batrachia</taxon>
        <taxon>Anura</taxon>
        <taxon>Neobatrachia</taxon>
        <taxon>Hyloidea</taxon>
        <taxon>Eleutherodactylidae</taxon>
        <taxon>Eleutherodactylinae</taxon>
        <taxon>Eleutherodactylus</taxon>
        <taxon>Eleutherodactylus</taxon>
    </lineage>
</organism>
<evidence type="ECO:0000256" key="1">
    <source>
        <dbReference type="ARBA" id="ARBA00004496"/>
    </source>
</evidence>
<dbReference type="Pfam" id="PF13765">
    <property type="entry name" value="PRY"/>
    <property type="match status" value="1"/>
</dbReference>
<dbReference type="PRINTS" id="PR01407">
    <property type="entry name" value="BUTYPHLNCDUF"/>
</dbReference>
<dbReference type="CDD" id="cd19768">
    <property type="entry name" value="Bbox2_TRIM14"/>
    <property type="match status" value="1"/>
</dbReference>
<dbReference type="GO" id="GO:0005737">
    <property type="term" value="C:cytoplasm"/>
    <property type="evidence" value="ECO:0007669"/>
    <property type="project" value="UniProtKB-SubCell"/>
</dbReference>
<dbReference type="InterPro" id="IPR013083">
    <property type="entry name" value="Znf_RING/FYVE/PHD"/>
</dbReference>
<dbReference type="SUPFAM" id="SSF49899">
    <property type="entry name" value="Concanavalin A-like lectins/glucanases"/>
    <property type="match status" value="1"/>
</dbReference>
<dbReference type="GO" id="GO:0045087">
    <property type="term" value="P:innate immune response"/>
    <property type="evidence" value="ECO:0007669"/>
    <property type="project" value="UniProtKB-KW"/>
</dbReference>
<keyword evidence="6 11" id="KW-0863">Zinc-finger</keyword>
<dbReference type="InterPro" id="IPR000315">
    <property type="entry name" value="Znf_B-box"/>
</dbReference>
<dbReference type="Pfam" id="PF00097">
    <property type="entry name" value="zf-C3HC4"/>
    <property type="match status" value="1"/>
</dbReference>
<dbReference type="SMART" id="SM00184">
    <property type="entry name" value="RING"/>
    <property type="match status" value="1"/>
</dbReference>
<dbReference type="Gene3D" id="3.30.40.10">
    <property type="entry name" value="Zinc/RING finger domain, C3HC4 (zinc finger)"/>
    <property type="match status" value="1"/>
</dbReference>
<keyword evidence="4" id="KW-0808">Transferase</keyword>
<evidence type="ECO:0000256" key="3">
    <source>
        <dbReference type="ARBA" id="ARBA00022588"/>
    </source>
</evidence>
<dbReference type="PROSITE" id="PS50119">
    <property type="entry name" value="ZF_BBOX"/>
    <property type="match status" value="1"/>
</dbReference>
<evidence type="ECO:0000256" key="10">
    <source>
        <dbReference type="ARBA" id="ARBA00023054"/>
    </source>
</evidence>
<evidence type="ECO:0000256" key="2">
    <source>
        <dbReference type="ARBA" id="ARBA00022490"/>
    </source>
</evidence>
<gene>
    <name evidence="15" type="ORF">GDO78_006752</name>
</gene>
<dbReference type="Gene3D" id="2.60.120.920">
    <property type="match status" value="1"/>
</dbReference>
<evidence type="ECO:0000259" key="12">
    <source>
        <dbReference type="PROSITE" id="PS50089"/>
    </source>
</evidence>
<dbReference type="InterPro" id="IPR003879">
    <property type="entry name" value="Butyrophylin_SPRY"/>
</dbReference>